<dbReference type="Gene3D" id="3.30.565.10">
    <property type="entry name" value="Histidine kinase-like ATPase, C-terminal domain"/>
    <property type="match status" value="1"/>
</dbReference>
<dbReference type="FunFam" id="3.30.565.10:FF:000006">
    <property type="entry name" value="Sensor histidine kinase WalK"/>
    <property type="match status" value="1"/>
</dbReference>
<comment type="caution">
    <text evidence="10">The sequence shown here is derived from an EMBL/GenBank/DDBJ whole genome shotgun (WGS) entry which is preliminary data.</text>
</comment>
<organism evidence="10 11">
    <name type="scientific">Alistipes shahii</name>
    <dbReference type="NCBI Taxonomy" id="328814"/>
    <lineage>
        <taxon>Bacteria</taxon>
        <taxon>Pseudomonadati</taxon>
        <taxon>Bacteroidota</taxon>
        <taxon>Bacteroidia</taxon>
        <taxon>Bacteroidales</taxon>
        <taxon>Rikenellaceae</taxon>
        <taxon>Alistipes</taxon>
    </lineage>
</organism>
<dbReference type="FunFam" id="1.10.287.130:FF:000001">
    <property type="entry name" value="Two-component sensor histidine kinase"/>
    <property type="match status" value="1"/>
</dbReference>
<keyword evidence="4" id="KW-0808">Transferase</keyword>
<evidence type="ECO:0000256" key="2">
    <source>
        <dbReference type="ARBA" id="ARBA00012438"/>
    </source>
</evidence>
<dbReference type="InterPro" id="IPR036097">
    <property type="entry name" value="HisK_dim/P_sf"/>
</dbReference>
<dbReference type="SMART" id="SM00387">
    <property type="entry name" value="HATPase_c"/>
    <property type="match status" value="1"/>
</dbReference>
<reference evidence="10 11" key="1">
    <citation type="journal article" date="2019" name="Nat. Med.">
        <title>A library of human gut bacterial isolates paired with longitudinal multiomics data enables mechanistic microbiome research.</title>
        <authorList>
            <person name="Poyet M."/>
            <person name="Groussin M."/>
            <person name="Gibbons S.M."/>
            <person name="Avila-Pacheco J."/>
            <person name="Jiang X."/>
            <person name="Kearney S.M."/>
            <person name="Perrotta A.R."/>
            <person name="Berdy B."/>
            <person name="Zhao S."/>
            <person name="Lieberman T.D."/>
            <person name="Swanson P.K."/>
            <person name="Smith M."/>
            <person name="Roesemann S."/>
            <person name="Alexander J.E."/>
            <person name="Rich S.A."/>
            <person name="Livny J."/>
            <person name="Vlamakis H."/>
            <person name="Clish C."/>
            <person name="Bullock K."/>
            <person name="Deik A."/>
            <person name="Scott J."/>
            <person name="Pierce K.A."/>
            <person name="Xavier R.J."/>
            <person name="Alm E.J."/>
        </authorList>
    </citation>
    <scope>NUCLEOTIDE SEQUENCE [LARGE SCALE GENOMIC DNA]</scope>
    <source>
        <strain evidence="10 11">BIOML-A2</strain>
    </source>
</reference>
<keyword evidence="6" id="KW-0902">Two-component regulatory system</keyword>
<dbReference type="InterPro" id="IPR036890">
    <property type="entry name" value="HATPase_C_sf"/>
</dbReference>
<dbReference type="PANTHER" id="PTHR43711:SF31">
    <property type="entry name" value="HISTIDINE KINASE"/>
    <property type="match status" value="1"/>
</dbReference>
<evidence type="ECO:0000256" key="8">
    <source>
        <dbReference type="SAM" id="Phobius"/>
    </source>
</evidence>
<dbReference type="AlphaFoldDB" id="A0A5B3G488"/>
<feature type="transmembrane region" description="Helical" evidence="8">
    <location>
        <begin position="30"/>
        <end position="52"/>
    </location>
</feature>
<evidence type="ECO:0000259" key="9">
    <source>
        <dbReference type="PROSITE" id="PS50109"/>
    </source>
</evidence>
<name>A0A5B3G488_9BACT</name>
<dbReference type="CDD" id="cd00082">
    <property type="entry name" value="HisKA"/>
    <property type="match status" value="1"/>
</dbReference>
<evidence type="ECO:0000256" key="7">
    <source>
        <dbReference type="ARBA" id="ARBA00023136"/>
    </source>
</evidence>
<evidence type="ECO:0000256" key="5">
    <source>
        <dbReference type="ARBA" id="ARBA00022777"/>
    </source>
</evidence>
<dbReference type="EMBL" id="VVXK01000014">
    <property type="protein sequence ID" value="KAA2368395.1"/>
    <property type="molecule type" value="Genomic_DNA"/>
</dbReference>
<dbReference type="PANTHER" id="PTHR43711">
    <property type="entry name" value="TWO-COMPONENT HISTIDINE KINASE"/>
    <property type="match status" value="1"/>
</dbReference>
<accession>A0A5B3G488</accession>
<dbReference type="Pfam" id="PF02518">
    <property type="entry name" value="HATPase_c"/>
    <property type="match status" value="1"/>
</dbReference>
<dbReference type="InterPro" id="IPR050736">
    <property type="entry name" value="Sensor_HK_Regulatory"/>
</dbReference>
<dbReference type="PROSITE" id="PS50109">
    <property type="entry name" value="HIS_KIN"/>
    <property type="match status" value="1"/>
</dbReference>
<dbReference type="InterPro" id="IPR003594">
    <property type="entry name" value="HATPase_dom"/>
</dbReference>
<dbReference type="InterPro" id="IPR005467">
    <property type="entry name" value="His_kinase_dom"/>
</dbReference>
<keyword evidence="3" id="KW-0597">Phosphoprotein</keyword>
<feature type="domain" description="Histidine kinase" evidence="9">
    <location>
        <begin position="219"/>
        <end position="431"/>
    </location>
</feature>
<dbReference type="SMART" id="SM00388">
    <property type="entry name" value="HisKA"/>
    <property type="match status" value="1"/>
</dbReference>
<evidence type="ECO:0000256" key="6">
    <source>
        <dbReference type="ARBA" id="ARBA00023012"/>
    </source>
</evidence>
<dbReference type="EC" id="2.7.13.3" evidence="2"/>
<evidence type="ECO:0000313" key="11">
    <source>
        <dbReference type="Proteomes" id="UP000323567"/>
    </source>
</evidence>
<evidence type="ECO:0000313" key="10">
    <source>
        <dbReference type="EMBL" id="KAA2368395.1"/>
    </source>
</evidence>
<evidence type="ECO:0000256" key="1">
    <source>
        <dbReference type="ARBA" id="ARBA00000085"/>
    </source>
</evidence>
<keyword evidence="8" id="KW-0812">Transmembrane</keyword>
<keyword evidence="7 8" id="KW-0472">Membrane</keyword>
<evidence type="ECO:0000256" key="3">
    <source>
        <dbReference type="ARBA" id="ARBA00022553"/>
    </source>
</evidence>
<protein>
    <recommendedName>
        <fullName evidence="2">histidine kinase</fullName>
        <ecNumber evidence="2">2.7.13.3</ecNumber>
    </recommendedName>
</protein>
<gene>
    <name evidence="10" type="ORF">F2Y13_10240</name>
</gene>
<dbReference type="InterPro" id="IPR004358">
    <property type="entry name" value="Sig_transdc_His_kin-like_C"/>
</dbReference>
<dbReference type="SUPFAM" id="SSF47384">
    <property type="entry name" value="Homodimeric domain of signal transducing histidine kinase"/>
    <property type="match status" value="1"/>
</dbReference>
<comment type="catalytic activity">
    <reaction evidence="1">
        <text>ATP + protein L-histidine = ADP + protein N-phospho-L-histidine.</text>
        <dbReference type="EC" id="2.7.13.3"/>
    </reaction>
</comment>
<evidence type="ECO:0000256" key="4">
    <source>
        <dbReference type="ARBA" id="ARBA00022679"/>
    </source>
</evidence>
<sequence length="433" mass="48634">MSFFIIYPPISPDFTYLWDRKRKPNNRMQLLYVIGTGVLAAFCVLLAVRICYQRRYIRTSDRINDCIFRNVAAYLLLIDPDFNVLQTNYRSATGTAPQAVPPKVGNLLRCRNGEDAGVCGTHELCADCPVRAAITGVFRTKKGFSGLEVPMVLYTSDDRTATVDCDVSVAGNFLTVAGQPRVVLTVSDISAQKRTQRELEKARVRAEESDRMKSRFLANMSHELRTPLNAIIGFSELLMDDPAPTEKQEYMRIIRSNGEVLMQQLSDILDLSKIEAGTLGYEYTDVELNAVMEELEGGFRMQQPKNSPVRITFHRKYPVRYIRTDRKRLIQVIANFLSNAVKFTSEGSVDFGFEIRGGELYVYVADTGAGIPEEHREQLFQRFVKAGSFRQGIGIGLAISKSIVETMGGRIGVESQPGKGSTFWFTLPCKPEQ</sequence>
<dbReference type="SUPFAM" id="SSF55874">
    <property type="entry name" value="ATPase domain of HSP90 chaperone/DNA topoisomerase II/histidine kinase"/>
    <property type="match status" value="1"/>
</dbReference>
<keyword evidence="5 10" id="KW-0418">Kinase</keyword>
<dbReference type="Pfam" id="PF00512">
    <property type="entry name" value="HisKA"/>
    <property type="match status" value="1"/>
</dbReference>
<proteinExistence type="predicted"/>
<dbReference type="GO" id="GO:0000155">
    <property type="term" value="F:phosphorelay sensor kinase activity"/>
    <property type="evidence" value="ECO:0007669"/>
    <property type="project" value="InterPro"/>
</dbReference>
<dbReference type="Proteomes" id="UP000323567">
    <property type="component" value="Unassembled WGS sequence"/>
</dbReference>
<dbReference type="Gene3D" id="1.10.287.130">
    <property type="match status" value="1"/>
</dbReference>
<dbReference type="InterPro" id="IPR003661">
    <property type="entry name" value="HisK_dim/P_dom"/>
</dbReference>
<keyword evidence="8" id="KW-1133">Transmembrane helix</keyword>
<dbReference type="CDD" id="cd16922">
    <property type="entry name" value="HATPase_EvgS-ArcB-TorS-like"/>
    <property type="match status" value="1"/>
</dbReference>
<dbReference type="PRINTS" id="PR00344">
    <property type="entry name" value="BCTRLSENSOR"/>
</dbReference>